<protein>
    <submittedName>
        <fullName evidence="1">Uncharacterized protein</fullName>
    </submittedName>
</protein>
<evidence type="ECO:0000313" key="1">
    <source>
        <dbReference type="EMBL" id="SUO92998.1"/>
    </source>
</evidence>
<accession>A0A380ML71</accession>
<sequence length="65" mass="7480">MNAYEWLNTYERLGAPGCRQCEGLRGEEARARREFDHSRAVDCRVLLQRHPHHDSPAPPAPTTPR</sequence>
<evidence type="ECO:0000313" key="2">
    <source>
        <dbReference type="Proteomes" id="UP000254150"/>
    </source>
</evidence>
<organism evidence="1 2">
    <name type="scientific">Streptomyces griseus</name>
    <dbReference type="NCBI Taxonomy" id="1911"/>
    <lineage>
        <taxon>Bacteria</taxon>
        <taxon>Bacillati</taxon>
        <taxon>Actinomycetota</taxon>
        <taxon>Actinomycetes</taxon>
        <taxon>Kitasatosporales</taxon>
        <taxon>Streptomycetaceae</taxon>
        <taxon>Streptomyces</taxon>
    </lineage>
</organism>
<dbReference type="AlphaFoldDB" id="A0A380ML71"/>
<gene>
    <name evidence="1" type="ORF">NCTC7807_00138</name>
</gene>
<reference evidence="1 2" key="1">
    <citation type="submission" date="2018-06" db="EMBL/GenBank/DDBJ databases">
        <authorList>
            <consortium name="Pathogen Informatics"/>
            <person name="Doyle S."/>
        </authorList>
    </citation>
    <scope>NUCLEOTIDE SEQUENCE [LARGE SCALE GENOMIC DNA]</scope>
    <source>
        <strain evidence="1 2">NCTC7807</strain>
    </source>
</reference>
<name>A0A380ML71_STRGR</name>
<proteinExistence type="predicted"/>
<dbReference type="EMBL" id="UHID01000001">
    <property type="protein sequence ID" value="SUO92998.1"/>
    <property type="molecule type" value="Genomic_DNA"/>
</dbReference>
<dbReference type="RefSeq" id="WP_115067661.1">
    <property type="nucleotide sequence ID" value="NZ_UHID01000001.1"/>
</dbReference>
<dbReference type="Proteomes" id="UP000254150">
    <property type="component" value="Unassembled WGS sequence"/>
</dbReference>